<reference evidence="4" key="1">
    <citation type="submission" date="2020-11" db="EMBL/GenBank/DDBJ databases">
        <authorList>
            <consortium name="DOE Joint Genome Institute"/>
            <person name="Ahrendt S."/>
            <person name="Riley R."/>
            <person name="Andreopoulos W."/>
            <person name="Labutti K."/>
            <person name="Pangilinan J."/>
            <person name="Ruiz-Duenas F.J."/>
            <person name="Barrasa J.M."/>
            <person name="Sanchez-Garcia M."/>
            <person name="Camarero S."/>
            <person name="Miyauchi S."/>
            <person name="Serrano A."/>
            <person name="Linde D."/>
            <person name="Babiker R."/>
            <person name="Drula E."/>
            <person name="Ayuso-Fernandez I."/>
            <person name="Pacheco R."/>
            <person name="Padilla G."/>
            <person name="Ferreira P."/>
            <person name="Barriuso J."/>
            <person name="Kellner H."/>
            <person name="Castanera R."/>
            <person name="Alfaro M."/>
            <person name="Ramirez L."/>
            <person name="Pisabarro A.G."/>
            <person name="Kuo A."/>
            <person name="Tritt A."/>
            <person name="Lipzen A."/>
            <person name="He G."/>
            <person name="Yan M."/>
            <person name="Ng V."/>
            <person name="Cullen D."/>
            <person name="Martin F."/>
            <person name="Rosso M.-N."/>
            <person name="Henrissat B."/>
            <person name="Hibbett D."/>
            <person name="Martinez A.T."/>
            <person name="Grigoriev I.V."/>
        </authorList>
    </citation>
    <scope>NUCLEOTIDE SEQUENCE</scope>
    <source>
        <strain evidence="4">CBS 506.95</strain>
    </source>
</reference>
<dbReference type="GO" id="GO:0005737">
    <property type="term" value="C:cytoplasm"/>
    <property type="evidence" value="ECO:0007669"/>
    <property type="project" value="TreeGrafter"/>
</dbReference>
<feature type="region of interest" description="Disordered" evidence="3">
    <location>
        <begin position="466"/>
        <end position="504"/>
    </location>
</feature>
<dbReference type="SMART" id="SM00368">
    <property type="entry name" value="LRR_RI"/>
    <property type="match status" value="4"/>
</dbReference>
<feature type="region of interest" description="Disordered" evidence="3">
    <location>
        <begin position="166"/>
        <end position="186"/>
    </location>
</feature>
<protein>
    <recommendedName>
        <fullName evidence="6">Leucine-rich repeat-containing protein 40</fullName>
    </recommendedName>
</protein>
<feature type="region of interest" description="Disordered" evidence="3">
    <location>
        <begin position="585"/>
        <end position="615"/>
    </location>
</feature>
<comment type="caution">
    <text evidence="4">The sequence shown here is derived from an EMBL/GenBank/DDBJ whole genome shotgun (WGS) entry which is preliminary data.</text>
</comment>
<dbReference type="PANTHER" id="PTHR15454:SF56">
    <property type="entry name" value="PROTEIN PHOSPHATASE 1 REGULATORY SUBUNIT 7-RELATED"/>
    <property type="match status" value="1"/>
</dbReference>
<gene>
    <name evidence="4" type="ORF">CPB83DRAFT_787495</name>
</gene>
<dbReference type="SUPFAM" id="SSF52058">
    <property type="entry name" value="L domain-like"/>
    <property type="match status" value="1"/>
</dbReference>
<evidence type="ECO:0000256" key="3">
    <source>
        <dbReference type="SAM" id="MobiDB-lite"/>
    </source>
</evidence>
<proteinExistence type="predicted"/>
<dbReference type="InterPro" id="IPR003591">
    <property type="entry name" value="Leu-rich_rpt_typical-subtyp"/>
</dbReference>
<evidence type="ECO:0008006" key="6">
    <source>
        <dbReference type="Google" id="ProtNLM"/>
    </source>
</evidence>
<feature type="region of interest" description="Disordered" evidence="3">
    <location>
        <begin position="543"/>
        <end position="567"/>
    </location>
</feature>
<dbReference type="PANTHER" id="PTHR15454">
    <property type="entry name" value="NISCHARIN RELATED"/>
    <property type="match status" value="1"/>
</dbReference>
<keyword evidence="1" id="KW-0433">Leucine-rich repeat</keyword>
<dbReference type="Pfam" id="PF00560">
    <property type="entry name" value="LRR_1"/>
    <property type="match status" value="1"/>
</dbReference>
<evidence type="ECO:0000313" key="5">
    <source>
        <dbReference type="Proteomes" id="UP000807306"/>
    </source>
</evidence>
<keyword evidence="5" id="KW-1185">Reference proteome</keyword>
<organism evidence="4 5">
    <name type="scientific">Crepidotus variabilis</name>
    <dbReference type="NCBI Taxonomy" id="179855"/>
    <lineage>
        <taxon>Eukaryota</taxon>
        <taxon>Fungi</taxon>
        <taxon>Dikarya</taxon>
        <taxon>Basidiomycota</taxon>
        <taxon>Agaricomycotina</taxon>
        <taxon>Agaricomycetes</taxon>
        <taxon>Agaricomycetidae</taxon>
        <taxon>Agaricales</taxon>
        <taxon>Agaricineae</taxon>
        <taxon>Crepidotaceae</taxon>
        <taxon>Crepidotus</taxon>
    </lineage>
</organism>
<feature type="compositionally biased region" description="Basic and acidic residues" evidence="3">
    <location>
        <begin position="74"/>
        <end position="83"/>
    </location>
</feature>
<dbReference type="InterPro" id="IPR001611">
    <property type="entry name" value="Leu-rich_rpt"/>
</dbReference>
<dbReference type="Proteomes" id="UP000807306">
    <property type="component" value="Unassembled WGS sequence"/>
</dbReference>
<dbReference type="OrthoDB" id="1517790at2759"/>
<evidence type="ECO:0000313" key="4">
    <source>
        <dbReference type="EMBL" id="KAF9530920.1"/>
    </source>
</evidence>
<dbReference type="EMBL" id="MU157837">
    <property type="protein sequence ID" value="KAF9530920.1"/>
    <property type="molecule type" value="Genomic_DNA"/>
</dbReference>
<dbReference type="Pfam" id="PF13855">
    <property type="entry name" value="LRR_8"/>
    <property type="match status" value="1"/>
</dbReference>
<dbReference type="Gene3D" id="3.80.10.10">
    <property type="entry name" value="Ribonuclease Inhibitor"/>
    <property type="match status" value="3"/>
</dbReference>
<dbReference type="AlphaFoldDB" id="A0A9P6EL90"/>
<feature type="compositionally biased region" description="Acidic residues" evidence="3">
    <location>
        <begin position="100"/>
        <end position="116"/>
    </location>
</feature>
<dbReference type="SMART" id="SM00369">
    <property type="entry name" value="LRR_TYP"/>
    <property type="match status" value="6"/>
</dbReference>
<keyword evidence="2" id="KW-0677">Repeat</keyword>
<dbReference type="PROSITE" id="PS51450">
    <property type="entry name" value="LRR"/>
    <property type="match status" value="4"/>
</dbReference>
<name>A0A9P6EL90_9AGAR</name>
<evidence type="ECO:0000256" key="1">
    <source>
        <dbReference type="ARBA" id="ARBA00022614"/>
    </source>
</evidence>
<feature type="compositionally biased region" description="Polar residues" evidence="3">
    <location>
        <begin position="1"/>
        <end position="28"/>
    </location>
</feature>
<evidence type="ECO:0000256" key="2">
    <source>
        <dbReference type="ARBA" id="ARBA00022737"/>
    </source>
</evidence>
<feature type="region of interest" description="Disordered" evidence="3">
    <location>
        <begin position="1"/>
        <end position="122"/>
    </location>
</feature>
<accession>A0A9P6EL90</accession>
<dbReference type="Pfam" id="PF13516">
    <property type="entry name" value="LRR_6"/>
    <property type="match status" value="2"/>
</dbReference>
<dbReference type="InterPro" id="IPR032675">
    <property type="entry name" value="LRR_dom_sf"/>
</dbReference>
<sequence length="836" mass="90880">MSRIPQSRTPSKPAATSSRLTATPSKGKSSGLAPPTPRARTTSTPRAPTPSKPRQAEEAPALPSAPTLSIKEAIALKRAEAKKAQSKAGGRGSSGLDSPEPLEDAIPDAPQPEEEDLLGRLPIRDTIERARSTGSLNLAGRSLLCLPSALYEIHLNITPDKLKSVPDEQVLPPSEPTAARRGRGAEKTTWFEAQDLTILKAWNNEIEEIQHEISLFGSLKTVDLHKNKITSLPKSFADLTSLTILDLSHNGLVEIPENLFALPELVTLNLSHNRLTSLPFNAPFKDAGRSRGNHQVSGGFFTSTVTRSTTPLPRLYHLDASHNSISADSIHTNLPVSLLKVDLSHNPLGQSQALLRSMASLKRLKEIKMEHAQIGDDSFPSTLLESTSFPCLKLLDVSETQVLLDSVQAALTVIKQELDFNFTTGDPPEGFTRVLVGKRVLKEAWEIEMEKRAGERVHTTVEFTDDWTDTLPPKRNAGREDTISPTPAEQPPLPKPDQKKVVPAKPKEVVKEAWEIELEQGLATAGGRRRARAAAAAAEVNTIEGGSRDAKESVPQPVSPSTSISLGLGSPQYYNSSTQTLTLPASAPPPKAGHGRAFSMAGPISRTSSRNEDLSVPAPSLPLSIILTQPFADTLKVLNLGNRRMDRSFALPSMPMEAVGFLPCLEELDLEGCNLGDLVSISISSGVDSGTATPPRSNEPLLPMIAKCFPSLRTLNLSYNALSNASLTSTALSHLILASPHRKGLRHLRLRGNRLSELDGFQILAESFKGNRENPYWKVEELDVRDNELGKIPPELGLLPLDVFLVDGNTFRVPQRRVWEREGTKGLLSWLRGRIE</sequence>